<dbReference type="PROSITE" id="PS51522">
    <property type="entry name" value="ZF_NANOS"/>
    <property type="match status" value="1"/>
</dbReference>
<dbReference type="InterPro" id="IPR008705">
    <property type="entry name" value="Nanos/Xcar2"/>
</dbReference>
<evidence type="ECO:0000313" key="11">
    <source>
        <dbReference type="EMBL" id="AJE59349.1"/>
    </source>
</evidence>
<dbReference type="AlphaFoldDB" id="A0A0B5EBL0"/>
<evidence type="ECO:0000259" key="10">
    <source>
        <dbReference type="PROSITE" id="PS51522"/>
    </source>
</evidence>
<dbReference type="Pfam" id="PF05741">
    <property type="entry name" value="zf-nanos"/>
    <property type="match status" value="1"/>
</dbReference>
<evidence type="ECO:0000256" key="6">
    <source>
        <dbReference type="ARBA" id="ARBA00022845"/>
    </source>
</evidence>
<comment type="subcellular location">
    <subcellularLocation>
        <location evidence="1">Cytoplasm</location>
    </subcellularLocation>
</comment>
<protein>
    <submittedName>
        <fullName evidence="11">Nanos protein</fullName>
    </submittedName>
</protein>
<evidence type="ECO:0000256" key="1">
    <source>
        <dbReference type="ARBA" id="ARBA00004496"/>
    </source>
</evidence>
<keyword evidence="7 8" id="KW-0694">RNA-binding</keyword>
<proteinExistence type="evidence at transcript level"/>
<evidence type="ECO:0000256" key="7">
    <source>
        <dbReference type="ARBA" id="ARBA00022884"/>
    </source>
</evidence>
<dbReference type="PANTHER" id="PTHR12887">
    <property type="entry name" value="NANOS PROTEIN"/>
    <property type="match status" value="1"/>
</dbReference>
<dbReference type="GO" id="GO:0006417">
    <property type="term" value="P:regulation of translation"/>
    <property type="evidence" value="ECO:0007669"/>
    <property type="project" value="UniProtKB-UniRule"/>
</dbReference>
<dbReference type="GO" id="GO:0003723">
    <property type="term" value="F:RNA binding"/>
    <property type="evidence" value="ECO:0007669"/>
    <property type="project" value="UniProtKB-UniRule"/>
</dbReference>
<sequence length="235" mass="25896">MLKALQISPIDSEMDARSDSPSTQGSCEWEEFKLFRDYLGLFSLVKSLCLKGEPEVSQVEYEADVRERRDSLGSAGSEFSSSNSNSGDSMDMMEYFYFYGMDSNIGLPKQGFCETDESLLDLANARPHPSVLFDRTFSKLPTQQPIKKQQVCVFCRNNGESESFYTSHYLKDAEGKVTCPVLRAYTCPLCGANGDGAHTIKYCPENAQSVRNGGIGKRQVVAAAAAAAAIITRKK</sequence>
<keyword evidence="4 8" id="KW-0863">Zinc-finger</keyword>
<feature type="region of interest" description="Disordered" evidence="9">
    <location>
        <begin position="1"/>
        <end position="25"/>
    </location>
</feature>
<evidence type="ECO:0000256" key="8">
    <source>
        <dbReference type="PROSITE-ProRule" id="PRU00855"/>
    </source>
</evidence>
<dbReference type="GO" id="GO:0008270">
    <property type="term" value="F:zinc ion binding"/>
    <property type="evidence" value="ECO:0007669"/>
    <property type="project" value="UniProtKB-KW"/>
</dbReference>
<dbReference type="Gene3D" id="4.10.60.30">
    <property type="entry name" value="Nanos, RNA-binding domain"/>
    <property type="match status" value="1"/>
</dbReference>
<name>A0A0B5EBL0_EPHMU</name>
<dbReference type="EMBL" id="HQ393481">
    <property type="protein sequence ID" value="AJE59349.1"/>
    <property type="molecule type" value="mRNA"/>
</dbReference>
<dbReference type="GO" id="GO:0005737">
    <property type="term" value="C:cytoplasm"/>
    <property type="evidence" value="ECO:0007669"/>
    <property type="project" value="UniProtKB-SubCell"/>
</dbReference>
<evidence type="ECO:0000256" key="9">
    <source>
        <dbReference type="SAM" id="MobiDB-lite"/>
    </source>
</evidence>
<comment type="similarity">
    <text evidence="8">Belongs to the nanos family.</text>
</comment>
<dbReference type="InterPro" id="IPR038129">
    <property type="entry name" value="Nanos_sf"/>
</dbReference>
<keyword evidence="6 8" id="KW-0810">Translation regulation</keyword>
<dbReference type="FunFam" id="4.10.60.30:FF:000001">
    <property type="entry name" value="nanos homolog 3"/>
    <property type="match status" value="1"/>
</dbReference>
<evidence type="ECO:0000256" key="2">
    <source>
        <dbReference type="ARBA" id="ARBA00022490"/>
    </source>
</evidence>
<evidence type="ECO:0000256" key="4">
    <source>
        <dbReference type="ARBA" id="ARBA00022771"/>
    </source>
</evidence>
<feature type="domain" description="Nanos-type" evidence="10">
    <location>
        <begin position="151"/>
        <end position="205"/>
    </location>
</feature>
<evidence type="ECO:0000256" key="5">
    <source>
        <dbReference type="ARBA" id="ARBA00022833"/>
    </source>
</evidence>
<organism evidence="11">
    <name type="scientific">Ephydatia muelleri</name>
    <name type="common">Mueller's freshwater sponge</name>
    <name type="synonym">Spongilla muelleri</name>
    <dbReference type="NCBI Taxonomy" id="6052"/>
    <lineage>
        <taxon>Eukaryota</taxon>
        <taxon>Metazoa</taxon>
        <taxon>Porifera</taxon>
        <taxon>Demospongiae</taxon>
        <taxon>Heteroscleromorpha</taxon>
        <taxon>Spongillida</taxon>
        <taxon>Spongillidae</taxon>
        <taxon>Ephydatia</taxon>
    </lineage>
</organism>
<keyword evidence="3" id="KW-0479">Metal-binding</keyword>
<accession>A0A0B5EBL0</accession>
<reference evidence="11" key="1">
    <citation type="submission" date="2010-10" db="EMBL/GenBank/DDBJ databases">
        <title>Expression pattern of the germline genes vasa, PL10, and nanos during the development of the sponge Ephydatia muelleri.</title>
        <authorList>
            <person name="Riesgo A."/>
            <person name="Lanna E."/>
            <person name="Windsor P.J."/>
            <person name="Giribet G."/>
            <person name="Leys S.P."/>
        </authorList>
    </citation>
    <scope>NUCLEOTIDE SEQUENCE</scope>
</reference>
<keyword evidence="5" id="KW-0862">Zinc</keyword>
<evidence type="ECO:0000256" key="3">
    <source>
        <dbReference type="ARBA" id="ARBA00022723"/>
    </source>
</evidence>
<dbReference type="InterPro" id="IPR024161">
    <property type="entry name" value="Znf_nanos-typ"/>
</dbReference>
<keyword evidence="2" id="KW-0963">Cytoplasm</keyword>